<protein>
    <submittedName>
        <fullName evidence="3">Uncharacterized protein</fullName>
    </submittedName>
</protein>
<dbReference type="UCSC" id="R05G9R.1">
    <property type="organism name" value="c. elegans"/>
</dbReference>
<evidence type="ECO:0000313" key="3">
    <source>
        <dbReference type="EMBL" id="CCD68211.1"/>
    </source>
</evidence>
<name>Q965Y7_CAEEL</name>
<dbReference type="Bgee" id="WBGene00019906">
    <property type="expression patterns" value="Expressed in embryo and 3 other cell types or tissues"/>
</dbReference>
<dbReference type="GeneID" id="24104792"/>
<proteinExistence type="predicted"/>
<evidence type="ECO:0000256" key="1">
    <source>
        <dbReference type="SAM" id="MobiDB-lite"/>
    </source>
</evidence>
<dbReference type="Proteomes" id="UP000001940">
    <property type="component" value="Chromosome II"/>
</dbReference>
<dbReference type="SMR" id="Q965Y7"/>
<dbReference type="eggNOG" id="ENOG502RMPG">
    <property type="taxonomic scope" value="Eukaryota"/>
</dbReference>
<dbReference type="KEGG" id="cel:CELE_R05G9R.1"/>
<feature type="signal peptide" evidence="2">
    <location>
        <begin position="1"/>
        <end position="28"/>
    </location>
</feature>
<reference evidence="3 4" key="1">
    <citation type="journal article" date="1998" name="Science">
        <title>Genome sequence of the nematode C. elegans: a platform for investigating biology.</title>
        <authorList>
            <consortium name="The C. elegans sequencing consortium"/>
            <person name="Sulson J.E."/>
            <person name="Waterston R."/>
        </authorList>
    </citation>
    <scope>NUCLEOTIDE SEQUENCE [LARGE SCALE GENOMIC DNA]</scope>
    <source>
        <strain evidence="3 4">Bristol N2</strain>
    </source>
</reference>
<evidence type="ECO:0000256" key="2">
    <source>
        <dbReference type="SAM" id="SignalP"/>
    </source>
</evidence>
<keyword evidence="4" id="KW-1185">Reference proteome</keyword>
<dbReference type="EMBL" id="BX284602">
    <property type="protein sequence ID" value="CCD68211.1"/>
    <property type="molecule type" value="Genomic_DNA"/>
</dbReference>
<feature type="chain" id="PRO_5004324102" evidence="2">
    <location>
        <begin position="29"/>
        <end position="888"/>
    </location>
</feature>
<sequence>MVDRSRHLMPHYFHVFLVLVISINQVSANGCDRYVKCRNDLLEVHWKCAEPSRRFTQHACKINDLYGNHKATSYNIESLFSDCASKYSAISEIDFLLMTDPSCHNEIEMDSRPLFFSSATCWSDLMRLTQKCFTLSRCCPAAQRCGAEMEGDVINEQYELEKSQIKLRLEECAVDMAAVLRAPISREDAMIARKVSEATKVMLRSVVPFKVYPDPHKRITKRTKHGKKPREFAAPLAVRPRALRKFSKNRYGISKRKFLKTVRTGRAEILHSPIEPPTTSLSPFIVLHHGGTAIQTSSQPPAFSPFTFQSIDFDARMNRKFRRNKKRRLRKKKHDFEDEPPFAQASKITESRFDPRHAAEKLDKLNGNLKQKGEFGRSILPKMLMVKQNKGSFLGFAQPVIKPLYFSRQEQVEPNQSVDQIYDDIIGDQRNKNELSNSIIDATTIRPPDFNFIPIVQENTPDMREAFINNNGAWTMEPTTEQTTETPPPSSTLPPPTITYPTTYLSTSSVRPPSSRLTFSPIRRTTTLEEPTTTVEMTTTTKPITTTEVTSEPPTPSFSVDPLIDYVTHELLDKHMEKQKSDDDEFDFSNADYIDISAMDIDPGTSTTPMFPIPIARYEQVNSSSSMWPMDGQRRPSTSDHTTTPQLRTTAAPLSPGRLSEQQNEDLIPLPTAAYTFGSVDVTPSPSISTTPLEDQLWPLPIRKRHRLKLMGAKMREKTKPIVILPMNKKNAKKMEQYKRTLQTGCQRYDKCLRKEVEMRIKCAQPYPTPYDKCSSQLLPLYKLIDEASNNKLQFFIKCVAHSQEQNSKCYAPKKMRAQEVICENLEVWSSYCRQLELCCPAKDRCDSEAEDDHVGTRLRLLEKSFSLRAAACQFKHAFHRTLTRKML</sequence>
<evidence type="ECO:0000313" key="4">
    <source>
        <dbReference type="Proteomes" id="UP000001940"/>
    </source>
</evidence>
<dbReference type="AlphaFoldDB" id="Q965Y7"/>
<accession>G4SA49</accession>
<feature type="region of interest" description="Disordered" evidence="1">
    <location>
        <begin position="624"/>
        <end position="659"/>
    </location>
</feature>
<feature type="compositionally biased region" description="Polar residues" evidence="1">
    <location>
        <begin position="639"/>
        <end position="649"/>
    </location>
</feature>
<dbReference type="IntAct" id="Q965Y7">
    <property type="interactions" value="1"/>
</dbReference>
<dbReference type="STRING" id="6239.R05G9R.1.2"/>
<keyword evidence="2" id="KW-0732">Signal</keyword>
<organism evidence="3 4">
    <name type="scientific">Caenorhabditis elegans</name>
    <dbReference type="NCBI Taxonomy" id="6239"/>
    <lineage>
        <taxon>Eukaryota</taxon>
        <taxon>Metazoa</taxon>
        <taxon>Ecdysozoa</taxon>
        <taxon>Nematoda</taxon>
        <taxon>Chromadorea</taxon>
        <taxon>Rhabditida</taxon>
        <taxon>Rhabditina</taxon>
        <taxon>Rhabditomorpha</taxon>
        <taxon>Rhabditoidea</taxon>
        <taxon>Rhabditidae</taxon>
        <taxon>Peloderinae</taxon>
        <taxon>Caenorhabditis</taxon>
    </lineage>
</organism>
<dbReference type="FunCoup" id="Q965Y7">
    <property type="interactions" value="1522"/>
</dbReference>
<dbReference type="OrthoDB" id="5807473at2759"/>
<dbReference type="OMA" id="GAWTMEP"/>
<dbReference type="AGR" id="WB:WBGene00019906"/>
<evidence type="ECO:0000313" key="5">
    <source>
        <dbReference type="WormBase" id="R05G9R.1"/>
    </source>
</evidence>
<dbReference type="CTD" id="24104792"/>
<dbReference type="InParanoid" id="Q965Y7"/>
<gene>
    <name evidence="3" type="ORF">CELE_R05G9R.1</name>
    <name evidence="3 5" type="ORF">R05G9R.1</name>
</gene>
<dbReference type="HOGENOM" id="CLU_319389_0_0_1"/>
<dbReference type="RefSeq" id="NP_495316.3">
    <property type="nucleotide sequence ID" value="NM_062915.4"/>
</dbReference>
<dbReference type="WormBase" id="R05G9R.1">
    <property type="protein sequence ID" value="CE39952"/>
    <property type="gene ID" value="WBGene00019906"/>
</dbReference>
<dbReference type="PaxDb" id="6239-R05G9R.1"/>
<accession>Q965Y7</accession>